<keyword evidence="3" id="KW-1185">Reference proteome</keyword>
<name>A0ABR8NAG8_9ACTN</name>
<evidence type="ECO:0000259" key="1">
    <source>
        <dbReference type="Pfam" id="PF08818"/>
    </source>
</evidence>
<proteinExistence type="predicted"/>
<protein>
    <recommendedName>
        <fullName evidence="1">YdhG-like domain-containing protein</fullName>
    </recommendedName>
</protein>
<sequence>MPKFASVDDYLASLPAEQREVVEEIERRVMLVVPSADRVIRYDMPTWQVDGVSLVHVAAWKQHVSLYPVPPAGDADLDADLAPYAGAKGTLKLPYPDVDYALIERVVRRLLEPHPSK</sequence>
<dbReference type="InterPro" id="IPR014922">
    <property type="entry name" value="YdhG-like"/>
</dbReference>
<dbReference type="RefSeq" id="WP_191194815.1">
    <property type="nucleotide sequence ID" value="NZ_JACXYZ010000001.1"/>
</dbReference>
<dbReference type="EMBL" id="JACXYZ010000001">
    <property type="protein sequence ID" value="MBD3925122.1"/>
    <property type="molecule type" value="Genomic_DNA"/>
</dbReference>
<evidence type="ECO:0000313" key="2">
    <source>
        <dbReference type="EMBL" id="MBD3925122.1"/>
    </source>
</evidence>
<feature type="domain" description="YdhG-like" evidence="1">
    <location>
        <begin position="18"/>
        <end position="109"/>
    </location>
</feature>
<accession>A0ABR8NAG8</accession>
<organism evidence="2 3">
    <name type="scientific">Nocardioides cavernae</name>
    <dbReference type="NCBI Taxonomy" id="1921566"/>
    <lineage>
        <taxon>Bacteria</taxon>
        <taxon>Bacillati</taxon>
        <taxon>Actinomycetota</taxon>
        <taxon>Actinomycetes</taxon>
        <taxon>Propionibacteriales</taxon>
        <taxon>Nocardioidaceae</taxon>
        <taxon>Nocardioides</taxon>
    </lineage>
</organism>
<dbReference type="Pfam" id="PF08818">
    <property type="entry name" value="DUF1801"/>
    <property type="match status" value="1"/>
</dbReference>
<dbReference type="Proteomes" id="UP000618818">
    <property type="component" value="Unassembled WGS sequence"/>
</dbReference>
<dbReference type="SUPFAM" id="SSF159888">
    <property type="entry name" value="YdhG-like"/>
    <property type="match status" value="1"/>
</dbReference>
<reference evidence="2 3" key="1">
    <citation type="submission" date="2020-09" db="EMBL/GenBank/DDBJ databases">
        <title>novel species in genus Nocardioides.</title>
        <authorList>
            <person name="Zhang G."/>
        </authorList>
    </citation>
    <scope>NUCLEOTIDE SEQUENCE [LARGE SCALE GENOMIC DNA]</scope>
    <source>
        <strain evidence="2 3">KCTC 39551</strain>
    </source>
</reference>
<comment type="caution">
    <text evidence="2">The sequence shown here is derived from an EMBL/GenBank/DDBJ whole genome shotgun (WGS) entry which is preliminary data.</text>
</comment>
<gene>
    <name evidence="2" type="ORF">IEZ26_10855</name>
</gene>
<evidence type="ECO:0000313" key="3">
    <source>
        <dbReference type="Proteomes" id="UP000618818"/>
    </source>
</evidence>
<dbReference type="Gene3D" id="3.90.1150.200">
    <property type="match status" value="1"/>
</dbReference>